<keyword evidence="7" id="KW-0501">Molybdenum cofactor biosynthesis</keyword>
<dbReference type="EMBL" id="CP016540">
    <property type="protein sequence ID" value="ANU25484.1"/>
    <property type="molecule type" value="Genomic_DNA"/>
</dbReference>
<evidence type="ECO:0000256" key="6">
    <source>
        <dbReference type="ARBA" id="ARBA00023134"/>
    </source>
</evidence>
<dbReference type="InterPro" id="IPR029044">
    <property type="entry name" value="Nucleotide-diphossugar_trans"/>
</dbReference>
<keyword evidence="3" id="KW-0479">Metal-binding</keyword>
<reference evidence="9" key="1">
    <citation type="submission" date="2016-10" db="EMBL/GenBank/DDBJ databases">
        <authorList>
            <person name="See-Too W.S."/>
        </authorList>
    </citation>
    <scope>NUCLEOTIDE SEQUENCE</scope>
    <source>
        <strain evidence="9">L10.15</strain>
    </source>
</reference>
<gene>
    <name evidence="9" type="ORF">I858_000125</name>
</gene>
<keyword evidence="6" id="KW-0342">GTP-binding</keyword>
<dbReference type="GO" id="GO:0006777">
    <property type="term" value="P:Mo-molybdopterin cofactor biosynthetic process"/>
    <property type="evidence" value="ECO:0007669"/>
    <property type="project" value="UniProtKB-KW"/>
</dbReference>
<evidence type="ECO:0000256" key="3">
    <source>
        <dbReference type="ARBA" id="ARBA00022723"/>
    </source>
</evidence>
<evidence type="ECO:0000256" key="4">
    <source>
        <dbReference type="ARBA" id="ARBA00022741"/>
    </source>
</evidence>
<dbReference type="CDD" id="cd02503">
    <property type="entry name" value="MobA"/>
    <property type="match status" value="1"/>
</dbReference>
<dbReference type="PANTHER" id="PTHR19136">
    <property type="entry name" value="MOLYBDENUM COFACTOR GUANYLYLTRANSFERASE"/>
    <property type="match status" value="1"/>
</dbReference>
<dbReference type="InterPro" id="IPR013482">
    <property type="entry name" value="Molybde_CF_guanTrfase"/>
</dbReference>
<evidence type="ECO:0000256" key="7">
    <source>
        <dbReference type="ARBA" id="ARBA00023150"/>
    </source>
</evidence>
<accession>A0A1B1RX25</accession>
<dbReference type="PANTHER" id="PTHR19136:SF81">
    <property type="entry name" value="MOLYBDENUM COFACTOR GUANYLYLTRANSFERASE"/>
    <property type="match status" value="1"/>
</dbReference>
<evidence type="ECO:0000313" key="10">
    <source>
        <dbReference type="Proteomes" id="UP000053354"/>
    </source>
</evidence>
<dbReference type="Pfam" id="PF12804">
    <property type="entry name" value="NTP_transf_3"/>
    <property type="match status" value="1"/>
</dbReference>
<keyword evidence="9" id="KW-0548">Nucleotidyltransferase</keyword>
<dbReference type="STRING" id="1302659.I858_000125"/>
<proteinExistence type="predicted"/>
<keyword evidence="10" id="KW-1185">Reference proteome</keyword>
<dbReference type="AlphaFoldDB" id="A0A1B1RX25"/>
<protein>
    <submittedName>
        <fullName evidence="9">Molybdenum cofactor guanylyltransferase</fullName>
    </submittedName>
</protein>
<keyword evidence="1" id="KW-0963">Cytoplasm</keyword>
<evidence type="ECO:0000256" key="1">
    <source>
        <dbReference type="ARBA" id="ARBA00022490"/>
    </source>
</evidence>
<evidence type="ECO:0000259" key="8">
    <source>
        <dbReference type="Pfam" id="PF12804"/>
    </source>
</evidence>
<sequence>MTIGILLAGGLSRRFGSPKAFAKIDGEFFYEHAYRALDRVCDDIIIVSRPELLSRFPTEYDVITDLDWIAGKGPLAGIFSGMTAKKADKYVVLPCDMPFIGPTETTKFVALADKKADITTVWNRNERIPLFSIWDGCIKDLLQNELEVGQLRVMKFMEKVTTEWIDTSEIHKDQHVFRNVNYPDD</sequence>
<evidence type="ECO:0000256" key="2">
    <source>
        <dbReference type="ARBA" id="ARBA00022679"/>
    </source>
</evidence>
<dbReference type="OrthoDB" id="9788394at2"/>
<feature type="domain" description="MobA-like NTP transferase" evidence="8">
    <location>
        <begin position="4"/>
        <end position="156"/>
    </location>
</feature>
<keyword evidence="2" id="KW-0808">Transferase</keyword>
<dbReference type="Gene3D" id="3.90.550.10">
    <property type="entry name" value="Spore Coat Polysaccharide Biosynthesis Protein SpsA, Chain A"/>
    <property type="match status" value="1"/>
</dbReference>
<dbReference type="Proteomes" id="UP000053354">
    <property type="component" value="Chromosome"/>
</dbReference>
<keyword evidence="5" id="KW-0460">Magnesium</keyword>
<dbReference type="GO" id="GO:0005525">
    <property type="term" value="F:GTP binding"/>
    <property type="evidence" value="ECO:0007669"/>
    <property type="project" value="UniProtKB-KW"/>
</dbReference>
<evidence type="ECO:0000313" key="9">
    <source>
        <dbReference type="EMBL" id="ANU25484.1"/>
    </source>
</evidence>
<keyword evidence="4" id="KW-0547">Nucleotide-binding</keyword>
<name>A0A1B1RX25_9BACL</name>
<dbReference type="GO" id="GO:0016779">
    <property type="term" value="F:nucleotidyltransferase activity"/>
    <property type="evidence" value="ECO:0007669"/>
    <property type="project" value="UniProtKB-KW"/>
</dbReference>
<dbReference type="SUPFAM" id="SSF53448">
    <property type="entry name" value="Nucleotide-diphospho-sugar transferases"/>
    <property type="match status" value="1"/>
</dbReference>
<dbReference type="GO" id="GO:0046872">
    <property type="term" value="F:metal ion binding"/>
    <property type="evidence" value="ECO:0007669"/>
    <property type="project" value="UniProtKB-KW"/>
</dbReference>
<evidence type="ECO:0000256" key="5">
    <source>
        <dbReference type="ARBA" id="ARBA00022842"/>
    </source>
</evidence>
<dbReference type="KEGG" id="pll:I858_000125"/>
<dbReference type="InterPro" id="IPR025877">
    <property type="entry name" value="MobA-like_NTP_Trfase"/>
</dbReference>
<organism evidence="9 10">
    <name type="scientific">Planococcus versutus</name>
    <dbReference type="NCBI Taxonomy" id="1302659"/>
    <lineage>
        <taxon>Bacteria</taxon>
        <taxon>Bacillati</taxon>
        <taxon>Bacillota</taxon>
        <taxon>Bacilli</taxon>
        <taxon>Bacillales</taxon>
        <taxon>Caryophanaceae</taxon>
        <taxon>Planococcus</taxon>
    </lineage>
</organism>